<dbReference type="HOGENOM" id="CLU_217109_0_0_10"/>
<name>R9HZ06_9BACT</name>
<keyword evidence="2" id="KW-1185">Reference proteome</keyword>
<evidence type="ECO:0000313" key="2">
    <source>
        <dbReference type="Proteomes" id="UP000014200"/>
    </source>
</evidence>
<sequence length="41" mass="5028">MRLDFIACKYTDFIQYGKMIEYFFVKVKENLADVHFYTILI</sequence>
<dbReference type="EMBL" id="ASSP01000024">
    <property type="protein sequence ID" value="EOS09253.1"/>
    <property type="molecule type" value="Genomic_DNA"/>
</dbReference>
<reference evidence="1 2" key="1">
    <citation type="submission" date="2013-04" db="EMBL/GenBank/DDBJ databases">
        <title>The Genome Sequence of Bacteroides massiliensis dnLKV3.</title>
        <authorList>
            <consortium name="The Broad Institute Genomics Platform"/>
            <consortium name="The Broad Institute Genome Sequencing Center for Infectious Disease"/>
            <person name="Earl A."/>
            <person name="Xavier R."/>
            <person name="Kuhn K."/>
            <person name="Stappenbeck T."/>
            <person name="Walker B."/>
            <person name="Young S."/>
            <person name="Zeng Q."/>
            <person name="Gargeya S."/>
            <person name="Fitzgerald M."/>
            <person name="Haas B."/>
            <person name="Abouelleil A."/>
            <person name="Allen A.W."/>
            <person name="Alvarado L."/>
            <person name="Arachchi H.M."/>
            <person name="Berlin A.M."/>
            <person name="Chapman S.B."/>
            <person name="Gainer-Dewar J."/>
            <person name="Goldberg J."/>
            <person name="Griggs A."/>
            <person name="Gujja S."/>
            <person name="Hansen M."/>
            <person name="Howarth C."/>
            <person name="Imamovic A."/>
            <person name="Ireland A."/>
            <person name="Larimer J."/>
            <person name="McCowan C."/>
            <person name="Murphy C."/>
            <person name="Pearson M."/>
            <person name="Poon T.W."/>
            <person name="Priest M."/>
            <person name="Roberts A."/>
            <person name="Saif S."/>
            <person name="Shea T."/>
            <person name="Sisk P."/>
            <person name="Sykes S."/>
            <person name="Wortman J."/>
            <person name="Nusbaum C."/>
            <person name="Birren B."/>
        </authorList>
    </citation>
    <scope>NUCLEOTIDE SEQUENCE [LARGE SCALE GENOMIC DNA]</scope>
    <source>
        <strain evidence="2">dnLKV3</strain>
    </source>
</reference>
<dbReference type="Proteomes" id="UP000014200">
    <property type="component" value="Unassembled WGS sequence"/>
</dbReference>
<organism evidence="1 2">
    <name type="scientific">Phocaeicola sartorii</name>
    <dbReference type="NCBI Taxonomy" id="671267"/>
    <lineage>
        <taxon>Bacteria</taxon>
        <taxon>Pseudomonadati</taxon>
        <taxon>Bacteroidota</taxon>
        <taxon>Bacteroidia</taxon>
        <taxon>Bacteroidales</taxon>
        <taxon>Bacteroidaceae</taxon>
        <taxon>Phocaeicola</taxon>
    </lineage>
</organism>
<dbReference type="AlphaFoldDB" id="R9HZ06"/>
<comment type="caution">
    <text evidence="1">The sequence shown here is derived from an EMBL/GenBank/DDBJ whole genome shotgun (WGS) entry which is preliminary data.</text>
</comment>
<dbReference type="STRING" id="1235788.C802_04001"/>
<evidence type="ECO:0000313" key="1">
    <source>
        <dbReference type="EMBL" id="EOS09253.1"/>
    </source>
</evidence>
<proteinExistence type="predicted"/>
<gene>
    <name evidence="1" type="ORF">C802_04001</name>
</gene>
<accession>R9HZ06</accession>
<protein>
    <submittedName>
        <fullName evidence="1">Uncharacterized protein</fullName>
    </submittedName>
</protein>